<dbReference type="AlphaFoldDB" id="A0A412FHK0"/>
<accession>A0A412FHK0</accession>
<dbReference type="GO" id="GO:0003700">
    <property type="term" value="F:DNA-binding transcription factor activity"/>
    <property type="evidence" value="ECO:0007669"/>
    <property type="project" value="InterPro"/>
</dbReference>
<dbReference type="Proteomes" id="UP000284178">
    <property type="component" value="Unassembled WGS sequence"/>
</dbReference>
<dbReference type="PANTHER" id="PTHR30126">
    <property type="entry name" value="HTH-TYPE TRANSCRIPTIONAL REGULATOR"/>
    <property type="match status" value="1"/>
</dbReference>
<comment type="similarity">
    <text evidence="1">Belongs to the LysR transcriptional regulatory family.</text>
</comment>
<keyword evidence="4" id="KW-0804">Transcription</keyword>
<dbReference type="PROSITE" id="PS50931">
    <property type="entry name" value="HTH_LYSR"/>
    <property type="match status" value="1"/>
</dbReference>
<evidence type="ECO:0000313" key="7">
    <source>
        <dbReference type="Proteomes" id="UP000284178"/>
    </source>
</evidence>
<evidence type="ECO:0000256" key="4">
    <source>
        <dbReference type="ARBA" id="ARBA00023163"/>
    </source>
</evidence>
<evidence type="ECO:0000256" key="2">
    <source>
        <dbReference type="ARBA" id="ARBA00023015"/>
    </source>
</evidence>
<keyword evidence="7" id="KW-1185">Reference proteome</keyword>
<sequence>MTIRQWKVFRAVVEQGSLTRAAQVLYMSQPAVSHVVTELEQQLGYTLLDRIGRHCAVNERGLQLYHKLVPILEAIEDLEQNTADFEKQAPLRIGSSITIANMWLPSLVARFHDLYPKTPVRVQVDRAKEIVRKVLVNEVDLGFTEGVCEEECLVKLPFSRYRLTFVCRPDWPVAKHKILKLDQLAEQAWLLREQGSAIRDSLDSALRLRQIQVKPAWESVNSQVLKQAALAGLGIALLPEQMVRPQLASGELTEVKIEGIELENQNWMIYHRDKFESEAIRGWKHLIEQTEKENGDE</sequence>
<dbReference type="InterPro" id="IPR036388">
    <property type="entry name" value="WH-like_DNA-bd_sf"/>
</dbReference>
<evidence type="ECO:0000313" key="6">
    <source>
        <dbReference type="EMBL" id="RGR67631.1"/>
    </source>
</evidence>
<dbReference type="GO" id="GO:0000976">
    <property type="term" value="F:transcription cis-regulatory region binding"/>
    <property type="evidence" value="ECO:0007669"/>
    <property type="project" value="TreeGrafter"/>
</dbReference>
<proteinExistence type="inferred from homology"/>
<evidence type="ECO:0000259" key="5">
    <source>
        <dbReference type="PROSITE" id="PS50931"/>
    </source>
</evidence>
<dbReference type="InterPro" id="IPR036390">
    <property type="entry name" value="WH_DNA-bd_sf"/>
</dbReference>
<protein>
    <submittedName>
        <fullName evidence="6">LysR family transcriptional regulator</fullName>
    </submittedName>
</protein>
<evidence type="ECO:0000256" key="1">
    <source>
        <dbReference type="ARBA" id="ARBA00009437"/>
    </source>
</evidence>
<gene>
    <name evidence="6" type="ORF">DWY25_16715</name>
</gene>
<dbReference type="InterPro" id="IPR000847">
    <property type="entry name" value="LysR_HTH_N"/>
</dbReference>
<dbReference type="GeneID" id="83017038"/>
<dbReference type="Gene3D" id="1.10.10.10">
    <property type="entry name" value="Winged helix-like DNA-binding domain superfamily/Winged helix DNA-binding domain"/>
    <property type="match status" value="1"/>
</dbReference>
<keyword evidence="3" id="KW-0238">DNA-binding</keyword>
<comment type="caution">
    <text evidence="6">The sequence shown here is derived from an EMBL/GenBank/DDBJ whole genome shotgun (WGS) entry which is preliminary data.</text>
</comment>
<dbReference type="SUPFAM" id="SSF46785">
    <property type="entry name" value="Winged helix' DNA-binding domain"/>
    <property type="match status" value="1"/>
</dbReference>
<dbReference type="EMBL" id="QRUP01000031">
    <property type="protein sequence ID" value="RGR67631.1"/>
    <property type="molecule type" value="Genomic_DNA"/>
</dbReference>
<reference evidence="6 7" key="1">
    <citation type="submission" date="2018-08" db="EMBL/GenBank/DDBJ databases">
        <title>A genome reference for cultivated species of the human gut microbiota.</title>
        <authorList>
            <person name="Zou Y."/>
            <person name="Xue W."/>
            <person name="Luo G."/>
        </authorList>
    </citation>
    <scope>NUCLEOTIDE SEQUENCE [LARGE SCALE GENOMIC DNA]</scope>
    <source>
        <strain evidence="6 7">AF24-29</strain>
    </source>
</reference>
<name>A0A412FHK0_9FIRM</name>
<dbReference type="RefSeq" id="WP_117896200.1">
    <property type="nucleotide sequence ID" value="NZ_CABJCV010000031.1"/>
</dbReference>
<dbReference type="Pfam" id="PF00126">
    <property type="entry name" value="HTH_1"/>
    <property type="match status" value="1"/>
</dbReference>
<dbReference type="PRINTS" id="PR00039">
    <property type="entry name" value="HTHLYSR"/>
</dbReference>
<dbReference type="SUPFAM" id="SSF53850">
    <property type="entry name" value="Periplasmic binding protein-like II"/>
    <property type="match status" value="1"/>
</dbReference>
<dbReference type="InterPro" id="IPR005119">
    <property type="entry name" value="LysR_subst-bd"/>
</dbReference>
<dbReference type="Gene3D" id="3.40.190.290">
    <property type="match status" value="1"/>
</dbReference>
<dbReference type="Pfam" id="PF03466">
    <property type="entry name" value="LysR_substrate"/>
    <property type="match status" value="1"/>
</dbReference>
<evidence type="ECO:0000256" key="3">
    <source>
        <dbReference type="ARBA" id="ARBA00023125"/>
    </source>
</evidence>
<organism evidence="6 7">
    <name type="scientific">Holdemania filiformis</name>
    <dbReference type="NCBI Taxonomy" id="61171"/>
    <lineage>
        <taxon>Bacteria</taxon>
        <taxon>Bacillati</taxon>
        <taxon>Bacillota</taxon>
        <taxon>Erysipelotrichia</taxon>
        <taxon>Erysipelotrichales</taxon>
        <taxon>Erysipelotrichaceae</taxon>
        <taxon>Holdemania</taxon>
    </lineage>
</organism>
<dbReference type="PANTHER" id="PTHR30126:SF94">
    <property type="entry name" value="LYSR FAMILY TRANSCRIPTIONAL REGULATOR"/>
    <property type="match status" value="1"/>
</dbReference>
<keyword evidence="2" id="KW-0805">Transcription regulation</keyword>
<dbReference type="FunFam" id="1.10.10.10:FF:000001">
    <property type="entry name" value="LysR family transcriptional regulator"/>
    <property type="match status" value="1"/>
</dbReference>
<feature type="domain" description="HTH lysR-type" evidence="5">
    <location>
        <begin position="1"/>
        <end position="58"/>
    </location>
</feature>